<sequence>MRSDPNCEDREPEGVYRGRGSVQGREDGPLPCDGATVRRCDGVARLAGHGGGSVGSARVGRERNRAVEGTGVARGWLGVTGGVAGDSEKCREQRAESEKGQ</sequence>
<evidence type="ECO:0000313" key="2">
    <source>
        <dbReference type="EMBL" id="SPC99702.1"/>
    </source>
</evidence>
<feature type="region of interest" description="Disordered" evidence="1">
    <location>
        <begin position="1"/>
        <end position="33"/>
    </location>
</feature>
<accession>A0A2N9GJB6</accession>
<evidence type="ECO:0000256" key="1">
    <source>
        <dbReference type="SAM" id="MobiDB-lite"/>
    </source>
</evidence>
<feature type="compositionally biased region" description="Basic and acidic residues" evidence="1">
    <location>
        <begin position="1"/>
        <end position="16"/>
    </location>
</feature>
<feature type="region of interest" description="Disordered" evidence="1">
    <location>
        <begin position="78"/>
        <end position="101"/>
    </location>
</feature>
<name>A0A2N9GJB6_FAGSY</name>
<protein>
    <submittedName>
        <fullName evidence="2">Uncharacterized protein</fullName>
    </submittedName>
</protein>
<gene>
    <name evidence="2" type="ORF">FSB_LOCUS27584</name>
</gene>
<feature type="compositionally biased region" description="Basic and acidic residues" evidence="1">
    <location>
        <begin position="86"/>
        <end position="101"/>
    </location>
</feature>
<dbReference type="AlphaFoldDB" id="A0A2N9GJB6"/>
<reference evidence="2" key="1">
    <citation type="submission" date="2018-02" db="EMBL/GenBank/DDBJ databases">
        <authorList>
            <person name="Cohen D.B."/>
            <person name="Kent A.D."/>
        </authorList>
    </citation>
    <scope>NUCLEOTIDE SEQUENCE</scope>
</reference>
<dbReference type="EMBL" id="OIVN01002001">
    <property type="protein sequence ID" value="SPC99702.1"/>
    <property type="molecule type" value="Genomic_DNA"/>
</dbReference>
<proteinExistence type="predicted"/>
<organism evidence="2">
    <name type="scientific">Fagus sylvatica</name>
    <name type="common">Beechnut</name>
    <dbReference type="NCBI Taxonomy" id="28930"/>
    <lineage>
        <taxon>Eukaryota</taxon>
        <taxon>Viridiplantae</taxon>
        <taxon>Streptophyta</taxon>
        <taxon>Embryophyta</taxon>
        <taxon>Tracheophyta</taxon>
        <taxon>Spermatophyta</taxon>
        <taxon>Magnoliopsida</taxon>
        <taxon>eudicotyledons</taxon>
        <taxon>Gunneridae</taxon>
        <taxon>Pentapetalae</taxon>
        <taxon>rosids</taxon>
        <taxon>fabids</taxon>
        <taxon>Fagales</taxon>
        <taxon>Fagaceae</taxon>
        <taxon>Fagus</taxon>
    </lineage>
</organism>